<dbReference type="InterPro" id="IPR046341">
    <property type="entry name" value="SET_dom_sf"/>
</dbReference>
<feature type="domain" description="YDG" evidence="9">
    <location>
        <begin position="263"/>
        <end position="410"/>
    </location>
</feature>
<dbReference type="Pfam" id="PF00856">
    <property type="entry name" value="SET"/>
    <property type="match status" value="1"/>
</dbReference>
<evidence type="ECO:0000313" key="10">
    <source>
        <dbReference type="EMBL" id="KAI5063642.1"/>
    </source>
</evidence>
<dbReference type="InterPro" id="IPR051357">
    <property type="entry name" value="H3K9_HMTase_SUVAR3-9"/>
</dbReference>
<dbReference type="Pfam" id="PF02182">
    <property type="entry name" value="SAD_SRA"/>
    <property type="match status" value="1"/>
</dbReference>
<evidence type="ECO:0000313" key="11">
    <source>
        <dbReference type="Proteomes" id="UP000886520"/>
    </source>
</evidence>
<dbReference type="InterPro" id="IPR007728">
    <property type="entry name" value="Pre-SET_dom"/>
</dbReference>
<dbReference type="PROSITE" id="PS50280">
    <property type="entry name" value="SET"/>
    <property type="match status" value="1"/>
</dbReference>
<comment type="caution">
    <text evidence="10">The sequence shown here is derived from an EMBL/GenBank/DDBJ whole genome shotgun (WGS) entry which is preliminary data.</text>
</comment>
<dbReference type="OrthoDB" id="5792673at2759"/>
<accession>A0A9D4U9R7</accession>
<keyword evidence="11" id="KW-1185">Reference proteome</keyword>
<comment type="subcellular location">
    <subcellularLocation>
        <location evidence="1">Chromosome</location>
    </subcellularLocation>
    <subcellularLocation>
        <location evidence="5">Nucleus</location>
    </subcellularLocation>
</comment>
<dbReference type="InterPro" id="IPR036987">
    <property type="entry name" value="SRA-YDG_sf"/>
</dbReference>
<proteinExistence type="predicted"/>
<dbReference type="InterPro" id="IPR015947">
    <property type="entry name" value="PUA-like_sf"/>
</dbReference>
<dbReference type="GO" id="GO:0042054">
    <property type="term" value="F:histone methyltransferase activity"/>
    <property type="evidence" value="ECO:0007669"/>
    <property type="project" value="InterPro"/>
</dbReference>
<dbReference type="GO" id="GO:0003690">
    <property type="term" value="F:double-stranded DNA binding"/>
    <property type="evidence" value="ECO:0007669"/>
    <property type="project" value="TreeGrafter"/>
</dbReference>
<feature type="domain" description="SET" evidence="7">
    <location>
        <begin position="549"/>
        <end position="688"/>
    </location>
</feature>
<organism evidence="10 11">
    <name type="scientific">Adiantum capillus-veneris</name>
    <name type="common">Maidenhair fern</name>
    <dbReference type="NCBI Taxonomy" id="13818"/>
    <lineage>
        <taxon>Eukaryota</taxon>
        <taxon>Viridiplantae</taxon>
        <taxon>Streptophyta</taxon>
        <taxon>Embryophyta</taxon>
        <taxon>Tracheophyta</taxon>
        <taxon>Polypodiopsida</taxon>
        <taxon>Polypodiidae</taxon>
        <taxon>Polypodiales</taxon>
        <taxon>Pteridineae</taxon>
        <taxon>Pteridaceae</taxon>
        <taxon>Vittarioideae</taxon>
        <taxon>Adiantum</taxon>
    </lineage>
</organism>
<dbReference type="SMART" id="SM00317">
    <property type="entry name" value="SET"/>
    <property type="match status" value="1"/>
</dbReference>
<dbReference type="Gene3D" id="2.170.270.10">
    <property type="entry name" value="SET domain"/>
    <property type="match status" value="1"/>
</dbReference>
<evidence type="ECO:0000256" key="2">
    <source>
        <dbReference type="ARBA" id="ARBA00022454"/>
    </source>
</evidence>
<evidence type="ECO:0000256" key="6">
    <source>
        <dbReference type="SAM" id="MobiDB-lite"/>
    </source>
</evidence>
<dbReference type="PROSITE" id="PS51575">
    <property type="entry name" value="SAM_MT43_SUVAR39_2"/>
    <property type="match status" value="1"/>
</dbReference>
<dbReference type="SUPFAM" id="SSF82199">
    <property type="entry name" value="SET domain"/>
    <property type="match status" value="1"/>
</dbReference>
<dbReference type="Proteomes" id="UP000886520">
    <property type="component" value="Chromosome 21"/>
</dbReference>
<keyword evidence="2" id="KW-0158">Chromosome</keyword>
<dbReference type="InterPro" id="IPR025794">
    <property type="entry name" value="H3-K9-MeTrfase_plant"/>
</dbReference>
<dbReference type="AlphaFoldDB" id="A0A9D4U9R7"/>
<evidence type="ECO:0000256" key="4">
    <source>
        <dbReference type="ARBA" id="ARBA00023242"/>
    </source>
</evidence>
<dbReference type="PROSITE" id="PS51015">
    <property type="entry name" value="YDG"/>
    <property type="match status" value="1"/>
</dbReference>
<reference evidence="10" key="1">
    <citation type="submission" date="2021-01" db="EMBL/GenBank/DDBJ databases">
        <title>Adiantum capillus-veneris genome.</title>
        <authorList>
            <person name="Fang Y."/>
            <person name="Liao Q."/>
        </authorList>
    </citation>
    <scope>NUCLEOTIDE SEQUENCE</scope>
    <source>
        <strain evidence="10">H3</strain>
        <tissue evidence="10">Leaf</tissue>
    </source>
</reference>
<evidence type="ECO:0000259" key="7">
    <source>
        <dbReference type="PROSITE" id="PS50280"/>
    </source>
</evidence>
<evidence type="ECO:0000256" key="1">
    <source>
        <dbReference type="ARBA" id="ARBA00004286"/>
    </source>
</evidence>
<feature type="region of interest" description="Disordered" evidence="6">
    <location>
        <begin position="196"/>
        <end position="235"/>
    </location>
</feature>
<evidence type="ECO:0000259" key="8">
    <source>
        <dbReference type="PROSITE" id="PS50867"/>
    </source>
</evidence>
<dbReference type="SUPFAM" id="SSF88697">
    <property type="entry name" value="PUA domain-like"/>
    <property type="match status" value="1"/>
</dbReference>
<feature type="domain" description="Pre-SET" evidence="8">
    <location>
        <begin position="486"/>
        <end position="546"/>
    </location>
</feature>
<dbReference type="GO" id="GO:0005634">
    <property type="term" value="C:nucleus"/>
    <property type="evidence" value="ECO:0007669"/>
    <property type="project" value="UniProtKB-SubCell"/>
</dbReference>
<dbReference type="GO" id="GO:0008270">
    <property type="term" value="F:zinc ion binding"/>
    <property type="evidence" value="ECO:0007669"/>
    <property type="project" value="InterPro"/>
</dbReference>
<dbReference type="SMART" id="SM00466">
    <property type="entry name" value="SRA"/>
    <property type="match status" value="1"/>
</dbReference>
<protein>
    <submittedName>
        <fullName evidence="10">Uncharacterized protein</fullName>
    </submittedName>
</protein>
<evidence type="ECO:0000256" key="5">
    <source>
        <dbReference type="PROSITE-ProRule" id="PRU00358"/>
    </source>
</evidence>
<keyword evidence="4 5" id="KW-0539">Nucleus</keyword>
<dbReference type="GO" id="GO:0005694">
    <property type="term" value="C:chromosome"/>
    <property type="evidence" value="ECO:0007669"/>
    <property type="project" value="UniProtKB-SubCell"/>
</dbReference>
<evidence type="ECO:0000259" key="9">
    <source>
        <dbReference type="PROSITE" id="PS51015"/>
    </source>
</evidence>
<dbReference type="Pfam" id="PF05033">
    <property type="entry name" value="Pre-SET"/>
    <property type="match status" value="1"/>
</dbReference>
<keyword evidence="3" id="KW-0156">Chromatin regulator</keyword>
<dbReference type="PANTHER" id="PTHR45660">
    <property type="entry name" value="HISTONE-LYSINE N-METHYLTRANSFERASE SETMAR"/>
    <property type="match status" value="1"/>
</dbReference>
<dbReference type="EMBL" id="JABFUD020000021">
    <property type="protein sequence ID" value="KAI5063642.1"/>
    <property type="molecule type" value="Genomic_DNA"/>
</dbReference>
<dbReference type="Gene3D" id="2.30.280.10">
    <property type="entry name" value="SRA-YDG"/>
    <property type="match status" value="1"/>
</dbReference>
<evidence type="ECO:0000256" key="3">
    <source>
        <dbReference type="ARBA" id="ARBA00022853"/>
    </source>
</evidence>
<dbReference type="SMART" id="SM00468">
    <property type="entry name" value="PreSET"/>
    <property type="match status" value="1"/>
</dbReference>
<feature type="non-terminal residue" evidence="10">
    <location>
        <position position="1"/>
    </location>
</feature>
<dbReference type="InterPro" id="IPR003105">
    <property type="entry name" value="SRA_YDG"/>
</dbReference>
<dbReference type="PANTHER" id="PTHR45660:SF13">
    <property type="entry name" value="HISTONE-LYSINE N-METHYLTRANSFERASE SETMAR"/>
    <property type="match status" value="1"/>
</dbReference>
<gene>
    <name evidence="10" type="ORF">GOP47_0022189</name>
</gene>
<dbReference type="InterPro" id="IPR001214">
    <property type="entry name" value="SET_dom"/>
</dbReference>
<name>A0A9D4U9R7_ADICA</name>
<dbReference type="PROSITE" id="PS50867">
    <property type="entry name" value="PRE_SET"/>
    <property type="match status" value="1"/>
</dbReference>
<sequence>LSCSLDVIVGLWHELMHILGEGAIQRRLSLQLVFFLLAQSSLWKLQLYDFHPRMEQEKQHPFRSAQSDPVHFVFPLRIIAPPGTDSRLPRAIDAFSAFNAYCLSLNQQNSEAPGFGETKNAVAESSSPCLNGSVSSVTVEKTHQGQPAGCTNFVSHFHSATTQDFGGVSPRKAIINLLRIYHGICRNMLYEEEIKGKDVSSRSSHKSRRNNNPSNKEENLQKSQEGSTGKEPSIKGTHFLKAGAIINKRGMGLNRDSNVKIVGSVAGVEVGDHFYFRMELCCIGMHTFLQGGIDYTSSKSGQCEVSIATSIISSGSYNDTDDGEMLIYTGQGGRSMPDRKPTEDQKMERGNLALENSMKRNVPVRVIRGVKDASSPTSKIYTYDGLYRVQDCWSEKGKFGFGEFKFKLQRLPSQPTLGSALLKLSSTVDATQREGLCMIDISFGKDTKPICVVNTEDDTPAPDYFMYSTSLDISNATNLLYNGCLAGCNCVDDCKADKACSCFSQNGNAFAYLRNGILVKERGLIYECGTDCKCSTSCWNRSTQRAQMFRLEVFKTNDRGWGLRSWDTIPAGSFICEYTGKLVDNAESLHNKDFILDINSLPSISPPWGHISEYLENHCSKEIATQAVKPKLIIDSSEMGNAARFINHSCSPNVLVQCVLRNYTRCPLVILFAMDNIPPFKELTIDYGCNSKWLLRKKCLCKSADCRGTFCG</sequence>